<dbReference type="Gene3D" id="3.40.50.150">
    <property type="entry name" value="Vaccinia Virus protein VP39"/>
    <property type="match status" value="1"/>
</dbReference>
<evidence type="ECO:0000256" key="2">
    <source>
        <dbReference type="ARBA" id="ARBA00022679"/>
    </source>
</evidence>
<dbReference type="PROSITE" id="PS00092">
    <property type="entry name" value="N6_MTASE"/>
    <property type="match status" value="1"/>
</dbReference>
<dbReference type="GO" id="GO:0052913">
    <property type="term" value="F:16S rRNA (guanine(966)-N(2))-methyltransferase activity"/>
    <property type="evidence" value="ECO:0007669"/>
    <property type="project" value="UniProtKB-EC"/>
</dbReference>
<accession>A0A6I3IU47</accession>
<protein>
    <submittedName>
        <fullName evidence="4">16S rRNA (Guanine(966)-N(2))-methyltransferase RsmD</fullName>
        <ecNumber evidence="4">2.1.1.171</ecNumber>
    </submittedName>
</protein>
<organism evidence="4 5">
    <name type="scientific">Arsenicicoccus cauae</name>
    <dbReference type="NCBI Taxonomy" id="2663847"/>
    <lineage>
        <taxon>Bacteria</taxon>
        <taxon>Bacillati</taxon>
        <taxon>Actinomycetota</taxon>
        <taxon>Actinomycetes</taxon>
        <taxon>Micrococcales</taxon>
        <taxon>Intrasporangiaceae</taxon>
        <taxon>Arsenicicoccus</taxon>
    </lineage>
</organism>
<comment type="caution">
    <text evidence="4">The sequence shown here is derived from an EMBL/GenBank/DDBJ whole genome shotgun (WGS) entry which is preliminary data.</text>
</comment>
<dbReference type="PIRSF" id="PIRSF004553">
    <property type="entry name" value="CHP00095"/>
    <property type="match status" value="1"/>
</dbReference>
<dbReference type="InterPro" id="IPR029063">
    <property type="entry name" value="SAM-dependent_MTases_sf"/>
</dbReference>
<dbReference type="Proteomes" id="UP000431092">
    <property type="component" value="Unassembled WGS sequence"/>
</dbReference>
<evidence type="ECO:0000313" key="4">
    <source>
        <dbReference type="EMBL" id="MTB72139.1"/>
    </source>
</evidence>
<evidence type="ECO:0000256" key="1">
    <source>
        <dbReference type="ARBA" id="ARBA00022603"/>
    </source>
</evidence>
<evidence type="ECO:0000313" key="5">
    <source>
        <dbReference type="Proteomes" id="UP000431092"/>
    </source>
</evidence>
<evidence type="ECO:0000256" key="3">
    <source>
        <dbReference type="SAM" id="MobiDB-lite"/>
    </source>
</evidence>
<dbReference type="InterPro" id="IPR004398">
    <property type="entry name" value="RNA_MeTrfase_RsmD"/>
</dbReference>
<sequence length="191" mass="20435">MTRIIAGSVGGRRLSTPTGRGTRPTSDRVREAVYSRLAHLDVLAGAHVADLYAGSGALGLEAASRGAASVLLVEHDRSAAQVATRNARELGLREVTVRRDTVERVLAGPRAGEPLDVVLVDPPYDLSEEALAAVLGRLVDGDWLAPEAVVVVERSSRSPEPRWPQGLSVVDHKRYGETSVWYAEHAVGFTP</sequence>
<dbReference type="CDD" id="cd02440">
    <property type="entry name" value="AdoMet_MTases"/>
    <property type="match status" value="1"/>
</dbReference>
<dbReference type="EC" id="2.1.1.171" evidence="4"/>
<dbReference type="NCBIfam" id="TIGR00095">
    <property type="entry name" value="16S rRNA (guanine(966)-N(2))-methyltransferase RsmD"/>
    <property type="match status" value="1"/>
</dbReference>
<keyword evidence="5" id="KW-1185">Reference proteome</keyword>
<feature type="region of interest" description="Disordered" evidence="3">
    <location>
        <begin position="1"/>
        <end position="26"/>
    </location>
</feature>
<dbReference type="PANTHER" id="PTHR43542">
    <property type="entry name" value="METHYLTRANSFERASE"/>
    <property type="match status" value="1"/>
</dbReference>
<keyword evidence="1 4" id="KW-0489">Methyltransferase</keyword>
<dbReference type="InterPro" id="IPR002052">
    <property type="entry name" value="DNA_methylase_N6_adenine_CS"/>
</dbReference>
<dbReference type="EMBL" id="WLVL01000037">
    <property type="protein sequence ID" value="MTB72139.1"/>
    <property type="molecule type" value="Genomic_DNA"/>
</dbReference>
<gene>
    <name evidence="4" type="primary">rsmD</name>
    <name evidence="4" type="ORF">GGG17_09190</name>
</gene>
<proteinExistence type="predicted"/>
<dbReference type="AlphaFoldDB" id="A0A6I3IU47"/>
<dbReference type="GO" id="GO:0003676">
    <property type="term" value="F:nucleic acid binding"/>
    <property type="evidence" value="ECO:0007669"/>
    <property type="project" value="InterPro"/>
</dbReference>
<keyword evidence="2 4" id="KW-0808">Transferase</keyword>
<dbReference type="RefSeq" id="WP_311966556.1">
    <property type="nucleotide sequence ID" value="NZ_WLVL01000037.1"/>
</dbReference>
<dbReference type="PANTHER" id="PTHR43542:SF1">
    <property type="entry name" value="METHYLTRANSFERASE"/>
    <property type="match status" value="1"/>
</dbReference>
<dbReference type="SUPFAM" id="SSF53335">
    <property type="entry name" value="S-adenosyl-L-methionine-dependent methyltransferases"/>
    <property type="match status" value="1"/>
</dbReference>
<dbReference type="Pfam" id="PF03602">
    <property type="entry name" value="Cons_hypoth95"/>
    <property type="match status" value="1"/>
</dbReference>
<reference evidence="4 5" key="1">
    <citation type="submission" date="2019-11" db="EMBL/GenBank/DDBJ databases">
        <title>Whole genome sequencing identifies a novel species of the genus Arsenicicoccus isolated from human blood.</title>
        <authorList>
            <person name="Jeong J.H."/>
            <person name="Kweon O.J."/>
            <person name="Kim H.R."/>
            <person name="Kim T.-H."/>
            <person name="Ha S.-M."/>
            <person name="Lee M.-K."/>
        </authorList>
    </citation>
    <scope>NUCLEOTIDE SEQUENCE [LARGE SCALE GENOMIC DNA]</scope>
    <source>
        <strain evidence="4 5">MKL-02</strain>
    </source>
</reference>
<name>A0A6I3IU47_9MICO</name>